<dbReference type="Gene3D" id="3.30.530.20">
    <property type="match status" value="1"/>
</dbReference>
<feature type="compositionally biased region" description="Gly residues" evidence="1">
    <location>
        <begin position="243"/>
        <end position="258"/>
    </location>
</feature>
<evidence type="ECO:0000313" key="4">
    <source>
        <dbReference type="Proteomes" id="UP000772196"/>
    </source>
</evidence>
<feature type="compositionally biased region" description="Low complexity" evidence="1">
    <location>
        <begin position="259"/>
        <end position="273"/>
    </location>
</feature>
<dbReference type="PANTHER" id="PTHR38588">
    <property type="entry name" value="BLL0334 PROTEIN"/>
    <property type="match status" value="1"/>
</dbReference>
<evidence type="ECO:0000256" key="2">
    <source>
        <dbReference type="SAM" id="Phobius"/>
    </source>
</evidence>
<dbReference type="PANTHER" id="PTHR38588:SF1">
    <property type="entry name" value="BLL0334 PROTEIN"/>
    <property type="match status" value="1"/>
</dbReference>
<dbReference type="InterPro" id="IPR023393">
    <property type="entry name" value="START-like_dom_sf"/>
</dbReference>
<dbReference type="RefSeq" id="WP_168538243.1">
    <property type="nucleotide sequence ID" value="NZ_JAAWWP010000005.1"/>
</dbReference>
<dbReference type="InterPro" id="IPR010419">
    <property type="entry name" value="CO_DH_gsu"/>
</dbReference>
<keyword evidence="2" id="KW-0472">Membrane</keyword>
<dbReference type="EMBL" id="JAAWWP010000005">
    <property type="protein sequence ID" value="NKI41717.1"/>
    <property type="molecule type" value="Genomic_DNA"/>
</dbReference>
<dbReference type="Proteomes" id="UP000772196">
    <property type="component" value="Unassembled WGS sequence"/>
</dbReference>
<keyword evidence="2" id="KW-0812">Transmembrane</keyword>
<protein>
    <submittedName>
        <fullName evidence="3">Carbon monoxide dehydrogenase</fullName>
    </submittedName>
</protein>
<accession>A0ABX1H040</accession>
<keyword evidence="2" id="KW-1133">Transmembrane helix</keyword>
<feature type="compositionally biased region" description="Acidic residues" evidence="1">
    <location>
        <begin position="287"/>
        <end position="297"/>
    </location>
</feature>
<feature type="compositionally biased region" description="Gly residues" evidence="1">
    <location>
        <begin position="139"/>
        <end position="160"/>
    </location>
</feature>
<dbReference type="SUPFAM" id="SSF55961">
    <property type="entry name" value="Bet v1-like"/>
    <property type="match status" value="1"/>
</dbReference>
<feature type="transmembrane region" description="Helical" evidence="2">
    <location>
        <begin position="356"/>
        <end position="375"/>
    </location>
</feature>
<feature type="compositionally biased region" description="Low complexity" evidence="1">
    <location>
        <begin position="215"/>
        <end position="242"/>
    </location>
</feature>
<feature type="compositionally biased region" description="Basic and acidic residues" evidence="1">
    <location>
        <begin position="196"/>
        <end position="208"/>
    </location>
</feature>
<organism evidence="3 4">
    <name type="scientific">Streptomyces physcomitrii</name>
    <dbReference type="NCBI Taxonomy" id="2724184"/>
    <lineage>
        <taxon>Bacteria</taxon>
        <taxon>Bacillati</taxon>
        <taxon>Actinomycetota</taxon>
        <taxon>Actinomycetes</taxon>
        <taxon>Kitasatosporales</taxon>
        <taxon>Streptomycetaceae</taxon>
        <taxon>Streptomyces</taxon>
    </lineage>
</organism>
<proteinExistence type="predicted"/>
<name>A0ABX1H040_9ACTN</name>
<gene>
    <name evidence="3" type="ORF">HFV08_10790</name>
</gene>
<evidence type="ECO:0000313" key="3">
    <source>
        <dbReference type="EMBL" id="NKI41717.1"/>
    </source>
</evidence>
<dbReference type="Pfam" id="PF06240">
    <property type="entry name" value="COXG"/>
    <property type="match status" value="1"/>
</dbReference>
<evidence type="ECO:0000256" key="1">
    <source>
        <dbReference type="SAM" id="MobiDB-lite"/>
    </source>
</evidence>
<keyword evidence="4" id="KW-1185">Reference proteome</keyword>
<reference evidence="3 4" key="1">
    <citation type="submission" date="2020-04" db="EMBL/GenBank/DDBJ databases">
        <title>Phylogenetic Diversity and Antibacterial Activity against Ralstonia solanacearum of Endophytic Actinomycete Isolated from Moss.</title>
        <authorList>
            <person name="Zhuang X."/>
        </authorList>
    </citation>
    <scope>NUCLEOTIDE SEQUENCE [LARGE SCALE GENOMIC DNA]</scope>
    <source>
        <strain evidence="3 4">LD120</strain>
    </source>
</reference>
<feature type="region of interest" description="Disordered" evidence="1">
    <location>
        <begin position="136"/>
        <end position="338"/>
    </location>
</feature>
<comment type="caution">
    <text evidence="3">The sequence shown here is derived from an EMBL/GenBank/DDBJ whole genome shotgun (WGS) entry which is preliminary data.</text>
</comment>
<sequence length="379" mass="36798">MEHEVFVPLPAAPLRGALADPARAARAVPGLQQDAGAAPVTGRLKLRLGNTSVTYRGRLSLDGSADGTFTAQGEATEARGTGTVSFTLDLSLTEAPGGTTLTFSGTGTADGRLTELPAETVESALRRLLTRFAENVGRGAEGSGESSGGSSGGRGTGTTGTAGSPEDVGSAGSPKGSAARSPEGGTTSGTGAAGEGVERGGRGGRGAEEGGAGDSSGAADSSGSEGSGAESAGSKGSGSEDSGPGGSGSAGDGSGDTGSGDAAAAGEAPSSSSLFDAEVPPPSLEPYGDEDLDEEALEGTTGAGTEQHAEPPAEAAHARRTMIGRSAEEVDHAPPRGRYAPVLAPDSFAAGATLRWAAPAAALVVASAIVVGRALRRRR</sequence>